<name>A0A846X3H4_9ACTN</name>
<accession>A0A846X3H4</accession>
<dbReference type="PROSITE" id="PS51257">
    <property type="entry name" value="PROKAR_LIPOPROTEIN"/>
    <property type="match status" value="1"/>
</dbReference>
<organism evidence="2 3">
    <name type="scientific">Tsukamurella spumae</name>
    <dbReference type="NCBI Taxonomy" id="44753"/>
    <lineage>
        <taxon>Bacteria</taxon>
        <taxon>Bacillati</taxon>
        <taxon>Actinomycetota</taxon>
        <taxon>Actinomycetes</taxon>
        <taxon>Mycobacteriales</taxon>
        <taxon>Tsukamurellaceae</taxon>
        <taxon>Tsukamurella</taxon>
    </lineage>
</organism>
<evidence type="ECO:0000256" key="1">
    <source>
        <dbReference type="SAM" id="SignalP"/>
    </source>
</evidence>
<dbReference type="EMBL" id="JAAXOQ010000012">
    <property type="protein sequence ID" value="NKY18879.1"/>
    <property type="molecule type" value="Genomic_DNA"/>
</dbReference>
<evidence type="ECO:0000313" key="2">
    <source>
        <dbReference type="EMBL" id="NKY18879.1"/>
    </source>
</evidence>
<evidence type="ECO:0008006" key="4">
    <source>
        <dbReference type="Google" id="ProtNLM"/>
    </source>
</evidence>
<sequence length="171" mass="17854">MRTPYAISAPLLAAALLVSGCSSSTDDGGAPATKAKAGKEVLFGASCKEAAHDAVFGANNDIDPRKLVALGEQSPEDGGIKEPSALEMGAHGGTILNIPASKIDALQTSWEKLFEKADPEKLKTDSSYSSWQIGFYGDPDTKPDGRLAEGTYLCAYSDWTTRGDGPDVIAS</sequence>
<keyword evidence="1" id="KW-0732">Signal</keyword>
<comment type="caution">
    <text evidence="2">The sequence shown here is derived from an EMBL/GenBank/DDBJ whole genome shotgun (WGS) entry which is preliminary data.</text>
</comment>
<protein>
    <recommendedName>
        <fullName evidence="4">DUF3558 domain-containing protein</fullName>
    </recommendedName>
</protein>
<keyword evidence="3" id="KW-1185">Reference proteome</keyword>
<gene>
    <name evidence="2" type="ORF">HF999_10915</name>
</gene>
<dbReference type="AlphaFoldDB" id="A0A846X3H4"/>
<feature type="chain" id="PRO_5032885159" description="DUF3558 domain-containing protein" evidence="1">
    <location>
        <begin position="25"/>
        <end position="171"/>
    </location>
</feature>
<reference evidence="2 3" key="1">
    <citation type="submission" date="2020-04" db="EMBL/GenBank/DDBJ databases">
        <title>MicrobeNet Type strains.</title>
        <authorList>
            <person name="Nicholson A.C."/>
        </authorList>
    </citation>
    <scope>NUCLEOTIDE SEQUENCE [LARGE SCALE GENOMIC DNA]</scope>
    <source>
        <strain evidence="2 3">DSM 44113</strain>
    </source>
</reference>
<evidence type="ECO:0000313" key="3">
    <source>
        <dbReference type="Proteomes" id="UP000582646"/>
    </source>
</evidence>
<dbReference type="Proteomes" id="UP000582646">
    <property type="component" value="Unassembled WGS sequence"/>
</dbReference>
<dbReference type="RefSeq" id="WP_168545904.1">
    <property type="nucleotide sequence ID" value="NZ_BAAAKS010000064.1"/>
</dbReference>
<proteinExistence type="predicted"/>
<feature type="signal peptide" evidence="1">
    <location>
        <begin position="1"/>
        <end position="24"/>
    </location>
</feature>